<name>Q6K8T8_ORYSJ</name>
<evidence type="ECO:0000313" key="2">
    <source>
        <dbReference type="Proteomes" id="UP000000763"/>
    </source>
</evidence>
<proteinExistence type="predicted"/>
<dbReference type="PANTHER" id="PTHR31205">
    <property type="entry name" value="ACTIN CROSS-LINKING PROTEIN (DUF569)"/>
    <property type="match status" value="1"/>
</dbReference>
<accession>Q6K8T8</accession>
<dbReference type="Proteomes" id="UP000000763">
    <property type="component" value="Chromosome 2"/>
</dbReference>
<reference evidence="2" key="2">
    <citation type="journal article" date="2008" name="Nucleic Acids Res.">
        <title>The rice annotation project database (RAP-DB): 2008 update.</title>
        <authorList>
            <consortium name="The rice annotation project (RAP)"/>
        </authorList>
    </citation>
    <scope>GENOME REANNOTATION</scope>
    <source>
        <strain evidence="2">cv. Nipponbare</strain>
    </source>
</reference>
<sequence>MWAPHVSTSIFSPLISHPTSLRAAEDEQGVACETKSTKLLRPLADRSTKKPRAPRHFRCLPEAIKQFHNGHHVWLWSRAHGTYLYADDDGSSVSLRLGRASVHEAWAVHNGGSIGSSVQ</sequence>
<dbReference type="EMBL" id="AP004097">
    <property type="protein sequence ID" value="BAD21641.1"/>
    <property type="molecule type" value="Genomic_DNA"/>
</dbReference>
<organism evidence="1 2">
    <name type="scientific">Oryza sativa subsp. japonica</name>
    <name type="common">Rice</name>
    <dbReference type="NCBI Taxonomy" id="39947"/>
    <lineage>
        <taxon>Eukaryota</taxon>
        <taxon>Viridiplantae</taxon>
        <taxon>Streptophyta</taxon>
        <taxon>Embryophyta</taxon>
        <taxon>Tracheophyta</taxon>
        <taxon>Spermatophyta</taxon>
        <taxon>Magnoliopsida</taxon>
        <taxon>Liliopsida</taxon>
        <taxon>Poales</taxon>
        <taxon>Poaceae</taxon>
        <taxon>BOP clade</taxon>
        <taxon>Oryzoideae</taxon>
        <taxon>Oryzeae</taxon>
        <taxon>Oryzinae</taxon>
        <taxon>Oryza</taxon>
        <taxon>Oryza sativa</taxon>
    </lineage>
</organism>
<evidence type="ECO:0000313" key="1">
    <source>
        <dbReference type="EMBL" id="BAD21641.1"/>
    </source>
</evidence>
<protein>
    <submittedName>
        <fullName evidence="1">Uncharacterized protein</fullName>
    </submittedName>
</protein>
<dbReference type="PANTHER" id="PTHR31205:SF94">
    <property type="entry name" value="OS06G0161900 PROTEIN"/>
    <property type="match status" value="1"/>
</dbReference>
<gene>
    <name evidence="1" type="primary">OJ1792_D02.10</name>
</gene>
<reference evidence="2" key="1">
    <citation type="journal article" date="2005" name="Nature">
        <title>The map-based sequence of the rice genome.</title>
        <authorList>
            <consortium name="International rice genome sequencing project (IRGSP)"/>
            <person name="Matsumoto T."/>
            <person name="Wu J."/>
            <person name="Kanamori H."/>
            <person name="Katayose Y."/>
            <person name="Fujisawa M."/>
            <person name="Namiki N."/>
            <person name="Mizuno H."/>
            <person name="Yamamoto K."/>
            <person name="Antonio B.A."/>
            <person name="Baba T."/>
            <person name="Sakata K."/>
            <person name="Nagamura Y."/>
            <person name="Aoki H."/>
            <person name="Arikawa K."/>
            <person name="Arita K."/>
            <person name="Bito T."/>
            <person name="Chiden Y."/>
            <person name="Fujitsuka N."/>
            <person name="Fukunaka R."/>
            <person name="Hamada M."/>
            <person name="Harada C."/>
            <person name="Hayashi A."/>
            <person name="Hijishita S."/>
            <person name="Honda M."/>
            <person name="Hosokawa S."/>
            <person name="Ichikawa Y."/>
            <person name="Idonuma A."/>
            <person name="Iijima M."/>
            <person name="Ikeda M."/>
            <person name="Ikeno M."/>
            <person name="Ito K."/>
            <person name="Ito S."/>
            <person name="Ito T."/>
            <person name="Ito Y."/>
            <person name="Ito Y."/>
            <person name="Iwabuchi A."/>
            <person name="Kamiya K."/>
            <person name="Karasawa W."/>
            <person name="Kurita K."/>
            <person name="Katagiri S."/>
            <person name="Kikuta A."/>
            <person name="Kobayashi H."/>
            <person name="Kobayashi N."/>
            <person name="Machita K."/>
            <person name="Maehara T."/>
            <person name="Masukawa M."/>
            <person name="Mizubayashi T."/>
            <person name="Mukai Y."/>
            <person name="Nagasaki H."/>
            <person name="Nagata Y."/>
            <person name="Naito S."/>
            <person name="Nakashima M."/>
            <person name="Nakama Y."/>
            <person name="Nakamichi Y."/>
            <person name="Nakamura M."/>
            <person name="Meguro A."/>
            <person name="Negishi M."/>
            <person name="Ohta I."/>
            <person name="Ohta T."/>
            <person name="Okamoto M."/>
            <person name="Ono N."/>
            <person name="Saji S."/>
            <person name="Sakaguchi M."/>
            <person name="Sakai K."/>
            <person name="Shibata M."/>
            <person name="Shimokawa T."/>
            <person name="Song J."/>
            <person name="Takazaki Y."/>
            <person name="Terasawa K."/>
            <person name="Tsugane M."/>
            <person name="Tsuji K."/>
            <person name="Ueda S."/>
            <person name="Waki K."/>
            <person name="Yamagata H."/>
            <person name="Yamamoto M."/>
            <person name="Yamamoto S."/>
            <person name="Yamane H."/>
            <person name="Yoshiki S."/>
            <person name="Yoshihara R."/>
            <person name="Yukawa K."/>
            <person name="Zhong H."/>
            <person name="Yano M."/>
            <person name="Yuan Q."/>
            <person name="Ouyang S."/>
            <person name="Liu J."/>
            <person name="Jones K.M."/>
            <person name="Gansberger K."/>
            <person name="Moffat K."/>
            <person name="Hill J."/>
            <person name="Bera J."/>
            <person name="Fadrosh D."/>
            <person name="Jin S."/>
            <person name="Johri S."/>
            <person name="Kim M."/>
            <person name="Overton L."/>
            <person name="Reardon M."/>
            <person name="Tsitrin T."/>
            <person name="Vuong H."/>
            <person name="Weaver B."/>
            <person name="Ciecko A."/>
            <person name="Tallon L."/>
            <person name="Jackson J."/>
            <person name="Pai G."/>
            <person name="Aken S.V."/>
            <person name="Utterback T."/>
            <person name="Reidmuller S."/>
            <person name="Feldblyum T."/>
            <person name="Hsiao J."/>
            <person name="Zismann V."/>
            <person name="Iobst S."/>
            <person name="de Vazeille A.R."/>
            <person name="Buell C.R."/>
            <person name="Ying K."/>
            <person name="Li Y."/>
            <person name="Lu T."/>
            <person name="Huang Y."/>
            <person name="Zhao Q."/>
            <person name="Feng Q."/>
            <person name="Zhang L."/>
            <person name="Zhu J."/>
            <person name="Weng Q."/>
            <person name="Mu J."/>
            <person name="Lu Y."/>
            <person name="Fan D."/>
            <person name="Liu Y."/>
            <person name="Guan J."/>
            <person name="Zhang Y."/>
            <person name="Yu S."/>
            <person name="Liu X."/>
            <person name="Zhang Y."/>
            <person name="Hong G."/>
            <person name="Han B."/>
            <person name="Choisne N."/>
            <person name="Demange N."/>
            <person name="Orjeda G."/>
            <person name="Samain S."/>
            <person name="Cattolico L."/>
            <person name="Pelletier E."/>
            <person name="Couloux A."/>
            <person name="Segurens B."/>
            <person name="Wincker P."/>
            <person name="D'Hont A."/>
            <person name="Scarpelli C."/>
            <person name="Weissenbach J."/>
            <person name="Salanoubat M."/>
            <person name="Quetier F."/>
            <person name="Yu Y."/>
            <person name="Kim H.R."/>
            <person name="Rambo T."/>
            <person name="Currie J."/>
            <person name="Collura K."/>
            <person name="Luo M."/>
            <person name="Yang T."/>
            <person name="Ammiraju J.S.S."/>
            <person name="Engler F."/>
            <person name="Soderlund C."/>
            <person name="Wing R.A."/>
            <person name="Palmer L.E."/>
            <person name="de la Bastide M."/>
            <person name="Spiegel L."/>
            <person name="Nascimento L."/>
            <person name="Zutavern T."/>
            <person name="O'Shaughnessy A."/>
            <person name="Dike S."/>
            <person name="Dedhia N."/>
            <person name="Preston R."/>
            <person name="Balija V."/>
            <person name="McCombie W.R."/>
            <person name="Chow T."/>
            <person name="Chen H."/>
            <person name="Chung M."/>
            <person name="Chen C."/>
            <person name="Shaw J."/>
            <person name="Wu H."/>
            <person name="Hsiao K."/>
            <person name="Chao Y."/>
            <person name="Chu M."/>
            <person name="Cheng C."/>
            <person name="Hour A."/>
            <person name="Lee P."/>
            <person name="Lin S."/>
            <person name="Lin Y."/>
            <person name="Liou J."/>
            <person name="Liu S."/>
            <person name="Hsing Y."/>
            <person name="Raghuvanshi S."/>
            <person name="Mohanty A."/>
            <person name="Bharti A.K."/>
            <person name="Gaur A."/>
            <person name="Gupta V."/>
            <person name="Kumar D."/>
            <person name="Ravi V."/>
            <person name="Vij S."/>
            <person name="Kapur A."/>
            <person name="Khurana P."/>
            <person name="Khurana P."/>
            <person name="Khurana J.P."/>
            <person name="Tyagi A.K."/>
            <person name="Gaikwad K."/>
            <person name="Singh A."/>
            <person name="Dalal V."/>
            <person name="Srivastava S."/>
            <person name="Dixit A."/>
            <person name="Pal A.K."/>
            <person name="Ghazi I.A."/>
            <person name="Yadav M."/>
            <person name="Pandit A."/>
            <person name="Bhargava A."/>
            <person name="Sureshbabu K."/>
            <person name="Batra K."/>
            <person name="Sharma T.R."/>
            <person name="Mohapatra T."/>
            <person name="Singh N.K."/>
            <person name="Messing J."/>
            <person name="Nelson A.B."/>
            <person name="Fuks G."/>
            <person name="Kavchok S."/>
            <person name="Keizer G."/>
            <person name="Linton E."/>
            <person name="Llaca V."/>
            <person name="Song R."/>
            <person name="Tanyolac B."/>
            <person name="Young S."/>
            <person name="Ho-Il K."/>
            <person name="Hahn J.H."/>
            <person name="Sangsakoo G."/>
            <person name="Vanavichit A."/>
            <person name="de Mattos Luiz.A.T."/>
            <person name="Zimmer P.D."/>
            <person name="Malone G."/>
            <person name="Dellagostin O."/>
            <person name="de Oliveira A.C."/>
            <person name="Bevan M."/>
            <person name="Bancroft I."/>
            <person name="Minx P."/>
            <person name="Cordum H."/>
            <person name="Wilson R."/>
            <person name="Cheng Z."/>
            <person name="Jin W."/>
            <person name="Jiang J."/>
            <person name="Leong S.A."/>
            <person name="Iwama H."/>
            <person name="Gojobori T."/>
            <person name="Itoh T."/>
            <person name="Niimura Y."/>
            <person name="Fujii Y."/>
            <person name="Habara T."/>
            <person name="Sakai H."/>
            <person name="Sato Y."/>
            <person name="Wilson G."/>
            <person name="Kumar K."/>
            <person name="McCouch S."/>
            <person name="Juretic N."/>
            <person name="Hoen D."/>
            <person name="Wright S."/>
            <person name="Bruskiewich R."/>
            <person name="Bureau T."/>
            <person name="Miyao A."/>
            <person name="Hirochika H."/>
            <person name="Nishikawa T."/>
            <person name="Kadowaki K."/>
            <person name="Sugiura M."/>
            <person name="Burr B."/>
            <person name="Sasaki T."/>
        </authorList>
    </citation>
    <scope>NUCLEOTIDE SEQUENCE [LARGE SCALE GENOMIC DNA]</scope>
    <source>
        <strain evidence="2">cv. Nipponbare</strain>
    </source>
</reference>
<dbReference type="AlphaFoldDB" id="Q6K8T8"/>